<evidence type="ECO:0000313" key="1">
    <source>
        <dbReference type="EMBL" id="MDX6806161.1"/>
    </source>
</evidence>
<name>A0ABU4RTM8_9HYPH</name>
<organism evidence="1 2">
    <name type="scientific">Terrihabitans rhizophilus</name>
    <dbReference type="NCBI Taxonomy" id="3092662"/>
    <lineage>
        <taxon>Bacteria</taxon>
        <taxon>Pseudomonadati</taxon>
        <taxon>Pseudomonadota</taxon>
        <taxon>Alphaproteobacteria</taxon>
        <taxon>Hyphomicrobiales</taxon>
        <taxon>Terrihabitans</taxon>
    </lineage>
</organism>
<evidence type="ECO:0000313" key="2">
    <source>
        <dbReference type="Proteomes" id="UP001274321"/>
    </source>
</evidence>
<accession>A0ABU4RTM8</accession>
<keyword evidence="2" id="KW-1185">Reference proteome</keyword>
<dbReference type="Proteomes" id="UP001274321">
    <property type="component" value="Unassembled WGS sequence"/>
</dbReference>
<gene>
    <name evidence="1" type="ORF">SCD90_08795</name>
</gene>
<sequence>MQSIQYGPPNGCRFLRLNQVLAPDGPIPVCKSTWWAWVKSGKAPKPVKLSPRITAWRCEDVKAFCECLNQEVGA</sequence>
<proteinExistence type="predicted"/>
<protein>
    <submittedName>
        <fullName evidence="1">AlpA family phage regulatory protein</fullName>
    </submittedName>
</protein>
<comment type="caution">
    <text evidence="1">The sequence shown here is derived from an EMBL/GenBank/DDBJ whole genome shotgun (WGS) entry which is preliminary data.</text>
</comment>
<dbReference type="EMBL" id="JAXAFJ010000004">
    <property type="protein sequence ID" value="MDX6806161.1"/>
    <property type="molecule type" value="Genomic_DNA"/>
</dbReference>
<reference evidence="1 2" key="1">
    <citation type="submission" date="2023-11" db="EMBL/GenBank/DDBJ databases">
        <authorList>
            <person name="Bao R."/>
        </authorList>
    </citation>
    <scope>NUCLEOTIDE SEQUENCE [LARGE SCALE GENOMIC DNA]</scope>
    <source>
        <strain evidence="1 2">PJ23</strain>
    </source>
</reference>
<dbReference type="RefSeq" id="WP_319844280.1">
    <property type="nucleotide sequence ID" value="NZ_JAXAFJ010000004.1"/>
</dbReference>